<organism evidence="1 2">
    <name type="scientific">Amanita muscaria (strain Koide BX008)</name>
    <dbReference type="NCBI Taxonomy" id="946122"/>
    <lineage>
        <taxon>Eukaryota</taxon>
        <taxon>Fungi</taxon>
        <taxon>Dikarya</taxon>
        <taxon>Basidiomycota</taxon>
        <taxon>Agaricomycotina</taxon>
        <taxon>Agaricomycetes</taxon>
        <taxon>Agaricomycetidae</taxon>
        <taxon>Agaricales</taxon>
        <taxon>Pluteineae</taxon>
        <taxon>Amanitaceae</taxon>
        <taxon>Amanita</taxon>
    </lineage>
</organism>
<accession>A0A0C2XD86</accession>
<dbReference type="HOGENOM" id="CLU_1864610_0_0_1"/>
<dbReference type="EMBL" id="KN818234">
    <property type="protein sequence ID" value="KIL66798.1"/>
    <property type="molecule type" value="Genomic_DNA"/>
</dbReference>
<proteinExistence type="predicted"/>
<dbReference type="AlphaFoldDB" id="A0A0C2XD86"/>
<sequence>MHVLRAWTQIYVPGQILGGYIYGRHFGIKPMVLTESARLALDRKAWVTSKEIYYGKLGSALAKIPESAEDFIAVLDKLKAPFLSRRSEQSADRNEYQSDLSSLLSTRRDLYLASSSLDLRKCIQEAVSLHALNHILK</sequence>
<dbReference type="InParanoid" id="A0A0C2XD86"/>
<dbReference type="STRING" id="946122.A0A0C2XD86"/>
<dbReference type="OrthoDB" id="10264378at2759"/>
<evidence type="ECO:0000313" key="1">
    <source>
        <dbReference type="EMBL" id="KIL66798.1"/>
    </source>
</evidence>
<dbReference type="Proteomes" id="UP000054549">
    <property type="component" value="Unassembled WGS sequence"/>
</dbReference>
<reference evidence="1 2" key="1">
    <citation type="submission" date="2014-04" db="EMBL/GenBank/DDBJ databases">
        <title>Evolutionary Origins and Diversification of the Mycorrhizal Mutualists.</title>
        <authorList>
            <consortium name="DOE Joint Genome Institute"/>
            <consortium name="Mycorrhizal Genomics Consortium"/>
            <person name="Kohler A."/>
            <person name="Kuo A."/>
            <person name="Nagy L.G."/>
            <person name="Floudas D."/>
            <person name="Copeland A."/>
            <person name="Barry K.W."/>
            <person name="Cichocki N."/>
            <person name="Veneault-Fourrey C."/>
            <person name="LaButti K."/>
            <person name="Lindquist E.A."/>
            <person name="Lipzen A."/>
            <person name="Lundell T."/>
            <person name="Morin E."/>
            <person name="Murat C."/>
            <person name="Riley R."/>
            <person name="Ohm R."/>
            <person name="Sun H."/>
            <person name="Tunlid A."/>
            <person name="Henrissat B."/>
            <person name="Grigoriev I.V."/>
            <person name="Hibbett D.S."/>
            <person name="Martin F."/>
        </authorList>
    </citation>
    <scope>NUCLEOTIDE SEQUENCE [LARGE SCALE GENOMIC DNA]</scope>
    <source>
        <strain evidence="1 2">Koide BX008</strain>
    </source>
</reference>
<gene>
    <name evidence="1" type="ORF">M378DRAFT_349830</name>
</gene>
<keyword evidence="2" id="KW-1185">Reference proteome</keyword>
<evidence type="ECO:0000313" key="2">
    <source>
        <dbReference type="Proteomes" id="UP000054549"/>
    </source>
</evidence>
<name>A0A0C2XD86_AMAMK</name>
<protein>
    <submittedName>
        <fullName evidence="1">Uncharacterized protein</fullName>
    </submittedName>
</protein>